<dbReference type="KEGG" id="kbs:EPA93_14115"/>
<keyword evidence="3" id="KW-1185">Reference proteome</keyword>
<dbReference type="RefSeq" id="WP_129888141.1">
    <property type="nucleotide sequence ID" value="NZ_CP035758.1"/>
</dbReference>
<dbReference type="Pfam" id="PF07045">
    <property type="entry name" value="DUF1330"/>
    <property type="match status" value="1"/>
</dbReference>
<name>A0A4P6JP12_KTERU</name>
<dbReference type="InterPro" id="IPR010753">
    <property type="entry name" value="DUF1330"/>
</dbReference>
<gene>
    <name evidence="2" type="ORF">EPA93_14115</name>
</gene>
<dbReference type="OrthoDB" id="516779at2"/>
<dbReference type="AlphaFoldDB" id="A0A4P6JP12"/>
<protein>
    <submittedName>
        <fullName evidence="2">DUF1330 domain-containing protein</fullName>
    </submittedName>
</protein>
<dbReference type="PANTHER" id="PTHR41521">
    <property type="match status" value="1"/>
</dbReference>
<sequence>MAAYFIVDIQEITDPQSYAEYSKDVPATIERYGGKFIVRGGAYETIEGDWQSRRLVVVEFDDVEQFKRWYNSPEYSELRKIRFQASSGRAVIVQGA</sequence>
<evidence type="ECO:0000259" key="1">
    <source>
        <dbReference type="Pfam" id="PF07045"/>
    </source>
</evidence>
<evidence type="ECO:0000313" key="2">
    <source>
        <dbReference type="EMBL" id="QBD77078.1"/>
    </source>
</evidence>
<dbReference type="InterPro" id="IPR011008">
    <property type="entry name" value="Dimeric_a/b-barrel"/>
</dbReference>
<proteinExistence type="predicted"/>
<dbReference type="EMBL" id="CP035758">
    <property type="protein sequence ID" value="QBD77078.1"/>
    <property type="molecule type" value="Genomic_DNA"/>
</dbReference>
<feature type="domain" description="DUF1330" evidence="1">
    <location>
        <begin position="3"/>
        <end position="95"/>
    </location>
</feature>
<accession>A0A4P6JP12</accession>
<reference evidence="2 3" key="1">
    <citation type="submission" date="2019-01" db="EMBL/GenBank/DDBJ databases">
        <title>Ktedonosporobacter rubrisoli SCAWS-G2.</title>
        <authorList>
            <person name="Huang Y."/>
            <person name="Yan B."/>
        </authorList>
    </citation>
    <scope>NUCLEOTIDE SEQUENCE [LARGE SCALE GENOMIC DNA]</scope>
    <source>
        <strain evidence="2 3">SCAWS-G2</strain>
    </source>
</reference>
<dbReference type="PANTHER" id="PTHR41521:SF4">
    <property type="entry name" value="BLR0684 PROTEIN"/>
    <property type="match status" value="1"/>
</dbReference>
<dbReference type="SUPFAM" id="SSF54909">
    <property type="entry name" value="Dimeric alpha+beta barrel"/>
    <property type="match status" value="1"/>
</dbReference>
<dbReference type="Gene3D" id="3.30.70.100">
    <property type="match status" value="1"/>
</dbReference>
<dbReference type="Proteomes" id="UP000290365">
    <property type="component" value="Chromosome"/>
</dbReference>
<organism evidence="2 3">
    <name type="scientific">Ktedonosporobacter rubrisoli</name>
    <dbReference type="NCBI Taxonomy" id="2509675"/>
    <lineage>
        <taxon>Bacteria</taxon>
        <taxon>Bacillati</taxon>
        <taxon>Chloroflexota</taxon>
        <taxon>Ktedonobacteria</taxon>
        <taxon>Ktedonobacterales</taxon>
        <taxon>Ktedonosporobacteraceae</taxon>
        <taxon>Ktedonosporobacter</taxon>
    </lineage>
</organism>
<evidence type="ECO:0000313" key="3">
    <source>
        <dbReference type="Proteomes" id="UP000290365"/>
    </source>
</evidence>